<protein>
    <submittedName>
        <fullName evidence="1">Uncharacterized protein</fullName>
    </submittedName>
</protein>
<evidence type="ECO:0000313" key="1">
    <source>
        <dbReference type="EMBL" id="TCO10390.1"/>
    </source>
</evidence>
<gene>
    <name evidence="1" type="ORF">EV194_10120</name>
</gene>
<dbReference type="AlphaFoldDB" id="A0A4R2GMW6"/>
<reference evidence="1 2" key="1">
    <citation type="submission" date="2019-03" db="EMBL/GenBank/DDBJ databases">
        <title>Genomic Encyclopedia of Type Strains, Phase IV (KMG-IV): sequencing the most valuable type-strain genomes for metagenomic binning, comparative biology and taxonomic classification.</title>
        <authorList>
            <person name="Goeker M."/>
        </authorList>
    </citation>
    <scope>NUCLEOTIDE SEQUENCE [LARGE SCALE GENOMIC DNA]</scope>
    <source>
        <strain evidence="1 2">DSM 24179</strain>
    </source>
</reference>
<proteinExistence type="predicted"/>
<dbReference type="OrthoDB" id="1121550at2"/>
<comment type="caution">
    <text evidence="1">The sequence shown here is derived from an EMBL/GenBank/DDBJ whole genome shotgun (WGS) entry which is preliminary data.</text>
</comment>
<dbReference type="Proteomes" id="UP000295221">
    <property type="component" value="Unassembled WGS sequence"/>
</dbReference>
<dbReference type="RefSeq" id="WP_132430864.1">
    <property type="nucleotide sequence ID" value="NZ_SLWK01000001.1"/>
</dbReference>
<sequence>MKPTIIYLKLEKGELIYRDSQNNSGRTITTHLAPGSRVIWKLDKCPDISEINQITIEGDTSILKTKPHKIDFDLWEAEGADRGDGEISYKVEVTKCAEETAFNEIIRSEPKPPTLRMP</sequence>
<accession>A0A4R2GMW6</accession>
<dbReference type="EMBL" id="SLWK01000001">
    <property type="protein sequence ID" value="TCO10390.1"/>
    <property type="molecule type" value="Genomic_DNA"/>
</dbReference>
<evidence type="ECO:0000313" key="2">
    <source>
        <dbReference type="Proteomes" id="UP000295221"/>
    </source>
</evidence>
<name>A0A4R2GMW6_9BACT</name>
<keyword evidence="2" id="KW-1185">Reference proteome</keyword>
<organism evidence="1 2">
    <name type="scientific">Natronoflexus pectinivorans</name>
    <dbReference type="NCBI Taxonomy" id="682526"/>
    <lineage>
        <taxon>Bacteria</taxon>
        <taxon>Pseudomonadati</taxon>
        <taxon>Bacteroidota</taxon>
        <taxon>Bacteroidia</taxon>
        <taxon>Marinilabiliales</taxon>
        <taxon>Marinilabiliaceae</taxon>
        <taxon>Natronoflexus</taxon>
    </lineage>
</organism>